<dbReference type="InterPro" id="IPR009057">
    <property type="entry name" value="Homeodomain-like_sf"/>
</dbReference>
<comment type="similarity">
    <text evidence="1">Belongs to the transposase 8 family.</text>
</comment>
<evidence type="ECO:0000313" key="2">
    <source>
        <dbReference type="EMBL" id="SHG10133.1"/>
    </source>
</evidence>
<dbReference type="GO" id="GO:0006313">
    <property type="term" value="P:DNA transposition"/>
    <property type="evidence" value="ECO:0007669"/>
    <property type="project" value="InterPro"/>
</dbReference>
<feature type="non-terminal residue" evidence="2">
    <location>
        <position position="91"/>
    </location>
</feature>
<dbReference type="GO" id="GO:0004803">
    <property type="term" value="F:transposase activity"/>
    <property type="evidence" value="ECO:0007669"/>
    <property type="project" value="InterPro"/>
</dbReference>
<dbReference type="EMBL" id="FQUH01000028">
    <property type="protein sequence ID" value="SHG10133.1"/>
    <property type="molecule type" value="Genomic_DNA"/>
</dbReference>
<sequence>MSIKNPRKIHTQEFRAEALKLAQKIGVAAASRKLNLYEPQLYNWRSSAEKKSNTTSREAELKRQLTEKVEDLAILKKAAVDSREHRNTLFN</sequence>
<dbReference type="Pfam" id="PF01527">
    <property type="entry name" value="HTH_Tnp_1"/>
    <property type="match status" value="1"/>
</dbReference>
<evidence type="ECO:0000313" key="3">
    <source>
        <dbReference type="Proteomes" id="UP000184159"/>
    </source>
</evidence>
<evidence type="ECO:0000256" key="1">
    <source>
        <dbReference type="ARBA" id="ARBA00009964"/>
    </source>
</evidence>
<dbReference type="AlphaFoldDB" id="A0A1M5H2H5"/>
<dbReference type="GO" id="GO:0003677">
    <property type="term" value="F:DNA binding"/>
    <property type="evidence" value="ECO:0007669"/>
    <property type="project" value="InterPro"/>
</dbReference>
<dbReference type="InterPro" id="IPR002514">
    <property type="entry name" value="Transposase_8"/>
</dbReference>
<proteinExistence type="inferred from homology"/>
<gene>
    <name evidence="2" type="ORF">SAMN02745781_03977</name>
</gene>
<accession>A0A1M5H2H5</accession>
<keyword evidence="3" id="KW-1185">Reference proteome</keyword>
<dbReference type="SUPFAM" id="SSF46689">
    <property type="entry name" value="Homeodomain-like"/>
    <property type="match status" value="1"/>
</dbReference>
<organism evidence="2 3">
    <name type="scientific">Vibrio gazogenes DSM 21264 = NBRC 103151</name>
    <dbReference type="NCBI Taxonomy" id="1123492"/>
    <lineage>
        <taxon>Bacteria</taxon>
        <taxon>Pseudomonadati</taxon>
        <taxon>Pseudomonadota</taxon>
        <taxon>Gammaproteobacteria</taxon>
        <taxon>Vibrionales</taxon>
        <taxon>Vibrionaceae</taxon>
        <taxon>Vibrio</taxon>
    </lineage>
</organism>
<protein>
    <submittedName>
        <fullName evidence="2">Transposase</fullName>
    </submittedName>
</protein>
<dbReference type="Proteomes" id="UP000184159">
    <property type="component" value="Unassembled WGS sequence"/>
</dbReference>
<dbReference type="RefSeq" id="WP_131814959.1">
    <property type="nucleotide sequence ID" value="NZ_FQUH01000028.1"/>
</dbReference>
<reference evidence="3" key="1">
    <citation type="submission" date="2016-11" db="EMBL/GenBank/DDBJ databases">
        <authorList>
            <person name="Varghese N."/>
            <person name="Submissions S."/>
        </authorList>
    </citation>
    <scope>NUCLEOTIDE SEQUENCE [LARGE SCALE GENOMIC DNA]</scope>
    <source>
        <strain evidence="3">DSM 21264</strain>
    </source>
</reference>
<name>A0A1M5H2H5_VIBGA</name>